<protein>
    <recommendedName>
        <fullName evidence="4">C2H2-type domain-containing protein</fullName>
    </recommendedName>
</protein>
<evidence type="ECO:0000313" key="6">
    <source>
        <dbReference type="Proteomes" id="UP001283341"/>
    </source>
</evidence>
<accession>A0AAE0IUA3</accession>
<feature type="domain" description="C2H2-type" evidence="4">
    <location>
        <begin position="228"/>
        <end position="256"/>
    </location>
</feature>
<evidence type="ECO:0000259" key="4">
    <source>
        <dbReference type="SMART" id="SM00355"/>
    </source>
</evidence>
<gene>
    <name evidence="5" type="ORF">B0H66DRAFT_598885</name>
</gene>
<dbReference type="Gene3D" id="3.30.160.60">
    <property type="entry name" value="Classic Zinc Finger"/>
    <property type="match status" value="1"/>
</dbReference>
<keyword evidence="6" id="KW-1185">Reference proteome</keyword>
<dbReference type="SMART" id="SM00355">
    <property type="entry name" value="ZnF_C2H2"/>
    <property type="match status" value="2"/>
</dbReference>
<feature type="domain" description="C2H2-type" evidence="4">
    <location>
        <begin position="198"/>
        <end position="222"/>
    </location>
</feature>
<dbReference type="EMBL" id="JAUEDM010000001">
    <property type="protein sequence ID" value="KAK3331403.1"/>
    <property type="molecule type" value="Genomic_DNA"/>
</dbReference>
<proteinExistence type="predicted"/>
<organism evidence="5 6">
    <name type="scientific">Apodospora peruviana</name>
    <dbReference type="NCBI Taxonomy" id="516989"/>
    <lineage>
        <taxon>Eukaryota</taxon>
        <taxon>Fungi</taxon>
        <taxon>Dikarya</taxon>
        <taxon>Ascomycota</taxon>
        <taxon>Pezizomycotina</taxon>
        <taxon>Sordariomycetes</taxon>
        <taxon>Sordariomycetidae</taxon>
        <taxon>Sordariales</taxon>
        <taxon>Lasiosphaeriaceae</taxon>
        <taxon>Apodospora</taxon>
    </lineage>
</organism>
<dbReference type="Proteomes" id="UP001283341">
    <property type="component" value="Unassembled WGS sequence"/>
</dbReference>
<feature type="region of interest" description="Disordered" evidence="2">
    <location>
        <begin position="165"/>
        <end position="196"/>
    </location>
</feature>
<evidence type="ECO:0000256" key="1">
    <source>
        <dbReference type="SAM" id="Coils"/>
    </source>
</evidence>
<name>A0AAE0IUA3_9PEZI</name>
<sequence length="391" mass="43041">MSMPWYIPTALMVLWGVFWRFAVESPVASVDLDNFDLGMWIAAGAPADDDFTNHFLSTFGTDLSEYHRSPQTCYDFQWPGNIDTTNLLLDEEATSTTGFLSNHLNILPGPLEMTVHGGSTANSHGVDLAEEASDHPIVRTMPVHQAPIPSVYPTIAPALAGATVEQQADGPSGNVNASPPAHLQRSNPTQASTLGPNLSCDQCPNQRFLRVCDLKRHQRERHERTLPFKCPVSSCRRHVDGFERKDNRDRHFKLRHHDGAVLVMEKDASGTIKSADAVADVERLVGNIGAAVFRGTSKRTRDVHDGAGSATEGVEHGLDRGSSSSGWRKRLRQTAEPEQDGTVVDALRKDNEDLREENRKLREDLTSALRELAEERRLLISQLLKGGGTGK</sequence>
<feature type="compositionally biased region" description="Polar residues" evidence="2">
    <location>
        <begin position="184"/>
        <end position="196"/>
    </location>
</feature>
<feature type="chain" id="PRO_5042140206" description="C2H2-type domain-containing protein" evidence="3">
    <location>
        <begin position="25"/>
        <end position="391"/>
    </location>
</feature>
<feature type="signal peptide" evidence="3">
    <location>
        <begin position="1"/>
        <end position="24"/>
    </location>
</feature>
<evidence type="ECO:0000313" key="5">
    <source>
        <dbReference type="EMBL" id="KAK3331403.1"/>
    </source>
</evidence>
<keyword evidence="1" id="KW-0175">Coiled coil</keyword>
<dbReference type="AlphaFoldDB" id="A0AAE0IUA3"/>
<dbReference type="InterPro" id="IPR013087">
    <property type="entry name" value="Znf_C2H2_type"/>
</dbReference>
<evidence type="ECO:0000256" key="2">
    <source>
        <dbReference type="SAM" id="MobiDB-lite"/>
    </source>
</evidence>
<evidence type="ECO:0000256" key="3">
    <source>
        <dbReference type="SAM" id="SignalP"/>
    </source>
</evidence>
<feature type="coiled-coil region" evidence="1">
    <location>
        <begin position="344"/>
        <end position="382"/>
    </location>
</feature>
<reference evidence="5" key="2">
    <citation type="submission" date="2023-06" db="EMBL/GenBank/DDBJ databases">
        <authorList>
            <consortium name="Lawrence Berkeley National Laboratory"/>
            <person name="Haridas S."/>
            <person name="Hensen N."/>
            <person name="Bonometti L."/>
            <person name="Westerberg I."/>
            <person name="Brannstrom I.O."/>
            <person name="Guillou S."/>
            <person name="Cros-Aarteil S."/>
            <person name="Calhoun S."/>
            <person name="Kuo A."/>
            <person name="Mondo S."/>
            <person name="Pangilinan J."/>
            <person name="Riley R."/>
            <person name="Labutti K."/>
            <person name="Andreopoulos B."/>
            <person name="Lipzen A."/>
            <person name="Chen C."/>
            <person name="Yanf M."/>
            <person name="Daum C."/>
            <person name="Ng V."/>
            <person name="Clum A."/>
            <person name="Steindorff A."/>
            <person name="Ohm R."/>
            <person name="Martin F."/>
            <person name="Silar P."/>
            <person name="Natvig D."/>
            <person name="Lalanne C."/>
            <person name="Gautier V."/>
            <person name="Ament-Velasquez S.L."/>
            <person name="Kruys A."/>
            <person name="Hutchinson M.I."/>
            <person name="Powell A.J."/>
            <person name="Barry K."/>
            <person name="Miller A.N."/>
            <person name="Grigoriev I.V."/>
            <person name="Debuchy R."/>
            <person name="Gladieux P."/>
            <person name="Thoren M.H."/>
            <person name="Johannesson H."/>
        </authorList>
    </citation>
    <scope>NUCLEOTIDE SEQUENCE</scope>
    <source>
        <strain evidence="5">CBS 118394</strain>
    </source>
</reference>
<keyword evidence="3" id="KW-0732">Signal</keyword>
<feature type="region of interest" description="Disordered" evidence="2">
    <location>
        <begin position="298"/>
        <end position="341"/>
    </location>
</feature>
<comment type="caution">
    <text evidence="5">The sequence shown here is derived from an EMBL/GenBank/DDBJ whole genome shotgun (WGS) entry which is preliminary data.</text>
</comment>
<reference evidence="5" key="1">
    <citation type="journal article" date="2023" name="Mol. Phylogenet. Evol.">
        <title>Genome-scale phylogeny and comparative genomics of the fungal order Sordariales.</title>
        <authorList>
            <person name="Hensen N."/>
            <person name="Bonometti L."/>
            <person name="Westerberg I."/>
            <person name="Brannstrom I.O."/>
            <person name="Guillou S."/>
            <person name="Cros-Aarteil S."/>
            <person name="Calhoun S."/>
            <person name="Haridas S."/>
            <person name="Kuo A."/>
            <person name="Mondo S."/>
            <person name="Pangilinan J."/>
            <person name="Riley R."/>
            <person name="LaButti K."/>
            <person name="Andreopoulos B."/>
            <person name="Lipzen A."/>
            <person name="Chen C."/>
            <person name="Yan M."/>
            <person name="Daum C."/>
            <person name="Ng V."/>
            <person name="Clum A."/>
            <person name="Steindorff A."/>
            <person name="Ohm R.A."/>
            <person name="Martin F."/>
            <person name="Silar P."/>
            <person name="Natvig D.O."/>
            <person name="Lalanne C."/>
            <person name="Gautier V."/>
            <person name="Ament-Velasquez S.L."/>
            <person name="Kruys A."/>
            <person name="Hutchinson M.I."/>
            <person name="Powell A.J."/>
            <person name="Barry K."/>
            <person name="Miller A.N."/>
            <person name="Grigoriev I.V."/>
            <person name="Debuchy R."/>
            <person name="Gladieux P."/>
            <person name="Hiltunen Thoren M."/>
            <person name="Johannesson H."/>
        </authorList>
    </citation>
    <scope>NUCLEOTIDE SEQUENCE</scope>
    <source>
        <strain evidence="5">CBS 118394</strain>
    </source>
</reference>